<evidence type="ECO:0000256" key="4">
    <source>
        <dbReference type="ARBA" id="ARBA00023136"/>
    </source>
</evidence>
<evidence type="ECO:0000256" key="7">
    <source>
        <dbReference type="SAM" id="SignalP"/>
    </source>
</evidence>
<dbReference type="OMA" id="QLEICIA"/>
<evidence type="ECO:0000259" key="8">
    <source>
        <dbReference type="Pfam" id="PF01094"/>
    </source>
</evidence>
<dbReference type="GO" id="GO:0004930">
    <property type="term" value="F:G protein-coupled receptor activity"/>
    <property type="evidence" value="ECO:0007669"/>
    <property type="project" value="InterPro"/>
</dbReference>
<sequence>MEVLQGAGRIAFISLLLLLLLLPGACYLKLQAKCPWSWHRKELQPRNFYWPGHYVLSASISAAQDYWKILCFLFAIQEVNQNPSLLPNITLGYSIYDNLHDVRLTSDAAIDLLSTAGAHVPNYMCGRKNHLLAVLESSDSDNSMQLSNMLGIFKIPQVWRENSQSPSFHRMLPKEGIQYPGIVRLLLHFKWTMVGLSALDTENGDKFMRTLKPELIRNGICLIFSRSISQMKSGNVPVRWQSGKILVEINVFIYFEDVLLFFARLFILPPLGKVYITTSHWVFESLPLQRTWDTQTFHGSISFSVHSNQSLRFHNFLQKFSPLWDKRDGFIQDFWEHASNCILKMTEVMWKGKESCLANENLETLPEILFEMNITGHSYNVYNGVYAVAHALNEEYESISNHRKWEGREKLALPNVQPWPVVVPQYSFQNNSTYTIKEIAVLHKIKVGSLDPQAPTGQELITEDDHIWWHASFNQVSHSCKSLNI</sequence>
<proteinExistence type="predicted"/>
<dbReference type="InterPro" id="IPR000068">
    <property type="entry name" value="GPCR_3_Ca_sens_rcpt-rel"/>
</dbReference>
<evidence type="ECO:0000256" key="1">
    <source>
        <dbReference type="ARBA" id="ARBA00004141"/>
    </source>
</evidence>
<organism evidence="9 10">
    <name type="scientific">Varanus komodoensis</name>
    <name type="common">Komodo dragon</name>
    <dbReference type="NCBI Taxonomy" id="61221"/>
    <lineage>
        <taxon>Eukaryota</taxon>
        <taxon>Metazoa</taxon>
        <taxon>Chordata</taxon>
        <taxon>Craniata</taxon>
        <taxon>Vertebrata</taxon>
        <taxon>Euteleostomi</taxon>
        <taxon>Lepidosauria</taxon>
        <taxon>Squamata</taxon>
        <taxon>Bifurcata</taxon>
        <taxon>Unidentata</taxon>
        <taxon>Episquamata</taxon>
        <taxon>Toxicofera</taxon>
        <taxon>Anguimorpha</taxon>
        <taxon>Paleoanguimorpha</taxon>
        <taxon>Varanoidea</taxon>
        <taxon>Varanidae</taxon>
        <taxon>Varanus</taxon>
    </lineage>
</organism>
<keyword evidence="10" id="KW-1185">Reference proteome</keyword>
<evidence type="ECO:0000256" key="3">
    <source>
        <dbReference type="ARBA" id="ARBA00022989"/>
    </source>
</evidence>
<dbReference type="Ensembl" id="ENSVKKT00000013224.1">
    <property type="protein sequence ID" value="ENSVKKP00000012911.1"/>
    <property type="gene ID" value="ENSVKKG00000008892.1"/>
</dbReference>
<dbReference type="InterPro" id="IPR001828">
    <property type="entry name" value="ANF_lig-bd_rcpt"/>
</dbReference>
<dbReference type="Pfam" id="PF01094">
    <property type="entry name" value="ANF_receptor"/>
    <property type="match status" value="1"/>
</dbReference>
<name>A0A8D2KWB0_VARKO</name>
<feature type="domain" description="Receptor ligand binding region" evidence="8">
    <location>
        <begin position="71"/>
        <end position="412"/>
    </location>
</feature>
<reference evidence="9" key="2">
    <citation type="submission" date="2025-09" db="UniProtKB">
        <authorList>
            <consortium name="Ensembl"/>
        </authorList>
    </citation>
    <scope>IDENTIFICATION</scope>
</reference>
<evidence type="ECO:0000313" key="9">
    <source>
        <dbReference type="Ensembl" id="ENSVKKP00000012911.1"/>
    </source>
</evidence>
<dbReference type="GO" id="GO:0005886">
    <property type="term" value="C:plasma membrane"/>
    <property type="evidence" value="ECO:0007669"/>
    <property type="project" value="TreeGrafter"/>
</dbReference>
<evidence type="ECO:0000256" key="5">
    <source>
        <dbReference type="ARBA" id="ARBA00023170"/>
    </source>
</evidence>
<evidence type="ECO:0000256" key="6">
    <source>
        <dbReference type="ARBA" id="ARBA00023180"/>
    </source>
</evidence>
<keyword evidence="4" id="KW-0472">Membrane</keyword>
<dbReference type="AlphaFoldDB" id="A0A8D2KWB0"/>
<evidence type="ECO:0000313" key="10">
    <source>
        <dbReference type="Proteomes" id="UP000694545"/>
    </source>
</evidence>
<dbReference type="Gene3D" id="3.40.50.2300">
    <property type="match status" value="2"/>
</dbReference>
<dbReference type="SUPFAM" id="SSF53822">
    <property type="entry name" value="Periplasmic binding protein-like I"/>
    <property type="match status" value="1"/>
</dbReference>
<dbReference type="PANTHER" id="PTHR24061:SF599">
    <property type="entry name" value="G-PROTEIN COUPLED RECEPTORS FAMILY 3 PROFILE DOMAIN-CONTAINING PROTEIN"/>
    <property type="match status" value="1"/>
</dbReference>
<reference evidence="9" key="1">
    <citation type="submission" date="2025-08" db="UniProtKB">
        <authorList>
            <consortium name="Ensembl"/>
        </authorList>
    </citation>
    <scope>IDENTIFICATION</scope>
</reference>
<dbReference type="InterPro" id="IPR000337">
    <property type="entry name" value="GPCR_3"/>
</dbReference>
<protein>
    <recommendedName>
        <fullName evidence="8">Receptor ligand binding region domain-containing protein</fullName>
    </recommendedName>
</protein>
<accession>A0A8D2KWB0</accession>
<dbReference type="Proteomes" id="UP000694545">
    <property type="component" value="Unplaced"/>
</dbReference>
<keyword evidence="3" id="KW-1133">Transmembrane helix</keyword>
<keyword evidence="6" id="KW-0325">Glycoprotein</keyword>
<feature type="signal peptide" evidence="7">
    <location>
        <begin position="1"/>
        <end position="27"/>
    </location>
</feature>
<feature type="chain" id="PRO_5034101851" description="Receptor ligand binding region domain-containing protein" evidence="7">
    <location>
        <begin position="28"/>
        <end position="485"/>
    </location>
</feature>
<dbReference type="PRINTS" id="PR00248">
    <property type="entry name" value="GPCRMGR"/>
</dbReference>
<keyword evidence="5" id="KW-0675">Receptor</keyword>
<evidence type="ECO:0000256" key="2">
    <source>
        <dbReference type="ARBA" id="ARBA00022692"/>
    </source>
</evidence>
<dbReference type="PANTHER" id="PTHR24061">
    <property type="entry name" value="CALCIUM-SENSING RECEPTOR-RELATED"/>
    <property type="match status" value="1"/>
</dbReference>
<keyword evidence="7" id="KW-0732">Signal</keyword>
<keyword evidence="2" id="KW-0812">Transmembrane</keyword>
<comment type="subcellular location">
    <subcellularLocation>
        <location evidence="1">Membrane</location>
        <topology evidence="1">Multi-pass membrane protein</topology>
    </subcellularLocation>
</comment>
<dbReference type="InterPro" id="IPR028082">
    <property type="entry name" value="Peripla_BP_I"/>
</dbReference>